<comment type="similarity">
    <text evidence="3 13">Belongs to the glycosyl hydrolase 47 family.</text>
</comment>
<evidence type="ECO:0000256" key="10">
    <source>
        <dbReference type="ARBA" id="ARBA00048605"/>
    </source>
</evidence>
<evidence type="ECO:0000256" key="11">
    <source>
        <dbReference type="PIRSR" id="PIRSR601382-2"/>
    </source>
</evidence>
<evidence type="ECO:0000256" key="13">
    <source>
        <dbReference type="RuleBase" id="RU361193"/>
    </source>
</evidence>
<keyword evidence="4 14" id="KW-0732">Signal</keyword>
<evidence type="ECO:0000256" key="8">
    <source>
        <dbReference type="ARBA" id="ARBA00023295"/>
    </source>
</evidence>
<feature type="disulfide bond" evidence="12">
    <location>
        <begin position="316"/>
        <end position="345"/>
    </location>
</feature>
<evidence type="ECO:0000256" key="4">
    <source>
        <dbReference type="ARBA" id="ARBA00022729"/>
    </source>
</evidence>
<dbReference type="Gene3D" id="1.50.10.10">
    <property type="match status" value="1"/>
</dbReference>
<reference evidence="16" key="1">
    <citation type="journal article" date="2012" name="Science">
        <title>The Paleozoic origin of enzymatic lignin decomposition reconstructed from 31 fungal genomes.</title>
        <authorList>
            <person name="Floudas D."/>
            <person name="Binder M."/>
            <person name="Riley R."/>
            <person name="Barry K."/>
            <person name="Blanchette R.A."/>
            <person name="Henrissat B."/>
            <person name="Martinez A.T."/>
            <person name="Otillar R."/>
            <person name="Spatafora J.W."/>
            <person name="Yadav J.S."/>
            <person name="Aerts A."/>
            <person name="Benoit I."/>
            <person name="Boyd A."/>
            <person name="Carlson A."/>
            <person name="Copeland A."/>
            <person name="Coutinho P.M."/>
            <person name="de Vries R.P."/>
            <person name="Ferreira P."/>
            <person name="Findley K."/>
            <person name="Foster B."/>
            <person name="Gaskell J."/>
            <person name="Glotzer D."/>
            <person name="Gorecki P."/>
            <person name="Heitman J."/>
            <person name="Hesse C."/>
            <person name="Hori C."/>
            <person name="Igarashi K."/>
            <person name="Jurgens J.A."/>
            <person name="Kallen N."/>
            <person name="Kersten P."/>
            <person name="Kohler A."/>
            <person name="Kuees U."/>
            <person name="Kumar T.K.A."/>
            <person name="Kuo A."/>
            <person name="LaButti K."/>
            <person name="Larrondo L.F."/>
            <person name="Lindquist E."/>
            <person name="Ling A."/>
            <person name="Lombard V."/>
            <person name="Lucas S."/>
            <person name="Lundell T."/>
            <person name="Martin R."/>
            <person name="McLaughlin D.J."/>
            <person name="Morgenstern I."/>
            <person name="Morin E."/>
            <person name="Murat C."/>
            <person name="Nagy L.G."/>
            <person name="Nolan M."/>
            <person name="Ohm R.A."/>
            <person name="Patyshakuliyeva A."/>
            <person name="Rokas A."/>
            <person name="Ruiz-Duenas F.J."/>
            <person name="Sabat G."/>
            <person name="Salamov A."/>
            <person name="Samejima M."/>
            <person name="Schmutz J."/>
            <person name="Slot J.C."/>
            <person name="St John F."/>
            <person name="Stenlid J."/>
            <person name="Sun H."/>
            <person name="Sun S."/>
            <person name="Syed K."/>
            <person name="Tsang A."/>
            <person name="Wiebenga A."/>
            <person name="Young D."/>
            <person name="Pisabarro A."/>
            <person name="Eastwood D.C."/>
            <person name="Martin F."/>
            <person name="Cullen D."/>
            <person name="Grigoriev I.V."/>
            <person name="Hibbett D.S."/>
        </authorList>
    </citation>
    <scope>NUCLEOTIDE SEQUENCE [LARGE SCALE GENOMIC DNA]</scope>
    <source>
        <strain evidence="16">RWD-64-598 SS2</strain>
    </source>
</reference>
<dbReference type="KEGG" id="cput:CONPUDRAFT_140388"/>
<keyword evidence="7" id="KW-0325">Glycoprotein</keyword>
<feature type="chain" id="PRO_5004444771" description="alpha-1,2-Mannosidase" evidence="14">
    <location>
        <begin position="22"/>
        <end position="516"/>
    </location>
</feature>
<comment type="catalytic activity">
    <reaction evidence="10">
        <text>N(4)-(alpha-D-Man-(1-&gt;2)-alpha-D-Man-(1-&gt;2)-alpha-D-Man-(1-&gt;3)-[alpha-D-Man-(1-&gt;2)-alpha-D-Man-(1-&gt;3)-[alpha-D-Man-(1-&gt;2)-alpha-D-Man-(1-&gt;6)]-alpha-D-Man-(1-&gt;6)]-beta-D-Man-(1-&gt;4)-beta-D-GlcNAc-(1-&gt;4)-beta-D-GlcNAc)-L-asparaginyl-[protein] (N-glucan mannose isomer 9A1,2,3B1,2,3) + 4 H2O = N(4)-(alpha-D-Man-(1-&gt;3)-[alpha-D-Man-(1-&gt;3)-[alpha-D-Man-(1-&gt;6)]-alpha-D-Man-(1-&gt;6)]-beta-D-Man-(1-&gt;4)-beta-D-GlcNAc-(1-&gt;4)-beta-D-GlcNAc)-L-asparaginyl-[protein] (N-glucan mannose isomer 5A1,2) + 4 beta-D-mannose</text>
        <dbReference type="Rhea" id="RHEA:56008"/>
        <dbReference type="Rhea" id="RHEA-COMP:14356"/>
        <dbReference type="Rhea" id="RHEA-COMP:14367"/>
        <dbReference type="ChEBI" id="CHEBI:15377"/>
        <dbReference type="ChEBI" id="CHEBI:28563"/>
        <dbReference type="ChEBI" id="CHEBI:59087"/>
        <dbReference type="ChEBI" id="CHEBI:139493"/>
        <dbReference type="EC" id="3.2.1.113"/>
    </reaction>
</comment>
<evidence type="ECO:0000256" key="14">
    <source>
        <dbReference type="SAM" id="SignalP"/>
    </source>
</evidence>
<dbReference type="SUPFAM" id="SSF48225">
    <property type="entry name" value="Seven-hairpin glycosidases"/>
    <property type="match status" value="1"/>
</dbReference>
<dbReference type="PRINTS" id="PR00747">
    <property type="entry name" value="GLYHDRLASE47"/>
</dbReference>
<dbReference type="eggNOG" id="KOG2204">
    <property type="taxonomic scope" value="Eukaryota"/>
</dbReference>
<comment type="pathway">
    <text evidence="2">Protein modification; protein glycosylation.</text>
</comment>
<protein>
    <recommendedName>
        <fullName evidence="13">alpha-1,2-Mannosidase</fullName>
        <ecNumber evidence="13">3.2.1.-</ecNumber>
    </recommendedName>
</protein>
<keyword evidence="5 13" id="KW-0378">Hydrolase</keyword>
<accession>R7SEE4</accession>
<comment type="catalytic activity">
    <reaction evidence="9">
        <text>N(4)-(alpha-D-Man-(1-&gt;2)-alpha-D-Man-(1-&gt;2)-alpha-D-Man-(1-&gt;3)-[alpha-D-Man-(1-&gt;3)-[alpha-D-Man-(1-&gt;2)-alpha-D-Man-(1-&gt;6)]-alpha-D-Man-(1-&gt;6)]-beta-D-Man-(1-&gt;4)-beta-D-GlcNAc-(1-&gt;4)-beta-D-GlcNAc)-L-asparaginyl-[protein] (N-glucan mannose isomer 8A1,2,3B1,3) + 3 H2O = N(4)-(alpha-D-Man-(1-&gt;3)-[alpha-D-Man-(1-&gt;3)-[alpha-D-Man-(1-&gt;6)]-alpha-D-Man-(1-&gt;6)]-beta-D-Man-(1-&gt;4)-beta-D-GlcNAc-(1-&gt;4)-beta-D-GlcNAc)-L-asparaginyl-[protein] (N-glucan mannose isomer 5A1,2) + 3 beta-D-mannose</text>
        <dbReference type="Rhea" id="RHEA:56028"/>
        <dbReference type="Rhea" id="RHEA-COMP:14358"/>
        <dbReference type="Rhea" id="RHEA-COMP:14367"/>
        <dbReference type="ChEBI" id="CHEBI:15377"/>
        <dbReference type="ChEBI" id="CHEBI:28563"/>
        <dbReference type="ChEBI" id="CHEBI:59087"/>
        <dbReference type="ChEBI" id="CHEBI:60628"/>
        <dbReference type="EC" id="3.2.1.113"/>
    </reaction>
</comment>
<dbReference type="GO" id="GO:0005509">
    <property type="term" value="F:calcium ion binding"/>
    <property type="evidence" value="ECO:0007669"/>
    <property type="project" value="InterPro"/>
</dbReference>
<dbReference type="EMBL" id="JH711591">
    <property type="protein sequence ID" value="EIW74556.1"/>
    <property type="molecule type" value="Genomic_DNA"/>
</dbReference>
<proteinExistence type="inferred from homology"/>
<dbReference type="EC" id="3.2.1.-" evidence="13"/>
<dbReference type="InterPro" id="IPR036026">
    <property type="entry name" value="Seven-hairpin_glycosidases"/>
</dbReference>
<dbReference type="InterPro" id="IPR012341">
    <property type="entry name" value="6hp_glycosidase-like_sf"/>
</dbReference>
<keyword evidence="16" id="KW-1185">Reference proteome</keyword>
<evidence type="ECO:0000313" key="15">
    <source>
        <dbReference type="EMBL" id="EIW74556.1"/>
    </source>
</evidence>
<dbReference type="GO" id="GO:0004571">
    <property type="term" value="F:mannosyl-oligosaccharide 1,2-alpha-mannosidase activity"/>
    <property type="evidence" value="ECO:0007669"/>
    <property type="project" value="UniProtKB-EC"/>
</dbReference>
<dbReference type="GO" id="GO:0005975">
    <property type="term" value="P:carbohydrate metabolic process"/>
    <property type="evidence" value="ECO:0007669"/>
    <property type="project" value="InterPro"/>
</dbReference>
<dbReference type="InterPro" id="IPR001382">
    <property type="entry name" value="Glyco_hydro_47"/>
</dbReference>
<dbReference type="GeneID" id="19201507"/>
<evidence type="ECO:0000256" key="12">
    <source>
        <dbReference type="PIRSR" id="PIRSR601382-3"/>
    </source>
</evidence>
<sequence length="516" mass="57052">MSLRRLALAAFTLSAGVSVRAGTVQKAGLTVPSNYTSQLDTLKSIFNVTYSAYQQYACPHDELQPDSKVGIDDIMGWGATIVDALDTMWIMGFTDLFEQGVNQVSETNFNVTTDDGNLASVFDATIRYIGGLLSAYELSDQKYPVLLEKAKNIADNMAYAWVDGNAIPYNGIFLSNYSIQDGFTNVAQAGTLLLEWGTLTKYTKNDTYQKLAEEATLKLASLPAPIPGIPGQLLYPNGSNIDDLVTWGSGTDSYLEYLPKWARLSNTNDTTYADTWLMAVDSSIEALLKRSTVDNWLYLADYANKTIQHVSSHLACFHGGNWILGGKLLNNDTIVNYGLELVDACFNTYRSTTTGIGPESFAYISSDGNYTGSSDPITSNQTDFYNENGFYITNAAYYQRPEVLESNFYAWRATGDTKYLDNAVWAIEAFQKYLPASSLGGVGWACITDVMSTDSPQWNDQAAYFFAEVMKYLYLTFDDPNNISLDEYVFNTECHPFKAPPAKSQYGSGKVINMTN</sequence>
<dbReference type="Pfam" id="PF01532">
    <property type="entry name" value="Glyco_hydro_47"/>
    <property type="match status" value="1"/>
</dbReference>
<evidence type="ECO:0000313" key="16">
    <source>
        <dbReference type="Proteomes" id="UP000053558"/>
    </source>
</evidence>
<dbReference type="OMA" id="SSYYETY"/>
<dbReference type="GO" id="GO:0036503">
    <property type="term" value="P:ERAD pathway"/>
    <property type="evidence" value="ECO:0007669"/>
    <property type="project" value="UniProtKB-ARBA"/>
</dbReference>
<dbReference type="GO" id="GO:0005783">
    <property type="term" value="C:endoplasmic reticulum"/>
    <property type="evidence" value="ECO:0007669"/>
    <property type="project" value="TreeGrafter"/>
</dbReference>
<dbReference type="AlphaFoldDB" id="R7SEE4"/>
<evidence type="ECO:0000256" key="9">
    <source>
        <dbReference type="ARBA" id="ARBA00047669"/>
    </source>
</evidence>
<evidence type="ECO:0000256" key="1">
    <source>
        <dbReference type="ARBA" id="ARBA00001913"/>
    </source>
</evidence>
<dbReference type="Proteomes" id="UP000053558">
    <property type="component" value="Unassembled WGS sequence"/>
</dbReference>
<dbReference type="OrthoDB" id="8118055at2759"/>
<keyword evidence="11" id="KW-0479">Metal-binding</keyword>
<dbReference type="PANTHER" id="PTHR11742:SF101">
    <property type="entry name" value="MANNOSYL-OLIGOSACCHARIDE ALPHA-1,2-MANNOSIDASE 1B"/>
    <property type="match status" value="1"/>
</dbReference>
<comment type="cofactor">
    <cofactor evidence="1 11">
        <name>Ca(2+)</name>
        <dbReference type="ChEBI" id="CHEBI:29108"/>
    </cofactor>
</comment>
<evidence type="ECO:0000256" key="7">
    <source>
        <dbReference type="ARBA" id="ARBA00023180"/>
    </source>
</evidence>
<dbReference type="PANTHER" id="PTHR11742">
    <property type="entry name" value="MANNOSYL-OLIGOSACCHARIDE ALPHA-1,2-MANNOSIDASE-RELATED"/>
    <property type="match status" value="1"/>
</dbReference>
<evidence type="ECO:0000256" key="6">
    <source>
        <dbReference type="ARBA" id="ARBA00023157"/>
    </source>
</evidence>
<name>R7SEE4_CONPW</name>
<gene>
    <name evidence="15" type="ORF">CONPUDRAFT_140388</name>
</gene>
<keyword evidence="8 13" id="KW-0326">Glycosidase</keyword>
<feature type="signal peptide" evidence="14">
    <location>
        <begin position="1"/>
        <end position="21"/>
    </location>
</feature>
<feature type="binding site" evidence="11">
    <location>
        <position position="492"/>
    </location>
    <ligand>
        <name>Ca(2+)</name>
        <dbReference type="ChEBI" id="CHEBI:29108"/>
    </ligand>
</feature>
<dbReference type="GO" id="GO:0016020">
    <property type="term" value="C:membrane"/>
    <property type="evidence" value="ECO:0007669"/>
    <property type="project" value="InterPro"/>
</dbReference>
<organism evidence="15 16">
    <name type="scientific">Coniophora puteana (strain RWD-64-598)</name>
    <name type="common">Brown rot fungus</name>
    <dbReference type="NCBI Taxonomy" id="741705"/>
    <lineage>
        <taxon>Eukaryota</taxon>
        <taxon>Fungi</taxon>
        <taxon>Dikarya</taxon>
        <taxon>Basidiomycota</taxon>
        <taxon>Agaricomycotina</taxon>
        <taxon>Agaricomycetes</taxon>
        <taxon>Agaricomycetidae</taxon>
        <taxon>Boletales</taxon>
        <taxon>Coniophorineae</taxon>
        <taxon>Coniophoraceae</taxon>
        <taxon>Coniophora</taxon>
    </lineage>
</organism>
<evidence type="ECO:0000256" key="5">
    <source>
        <dbReference type="ARBA" id="ARBA00022801"/>
    </source>
</evidence>
<dbReference type="InterPro" id="IPR050749">
    <property type="entry name" value="Glycosyl_Hydrolase_47"/>
</dbReference>
<dbReference type="RefSeq" id="XP_007775170.1">
    <property type="nucleotide sequence ID" value="XM_007776980.1"/>
</dbReference>
<keyword evidence="6 12" id="KW-1015">Disulfide bond</keyword>
<evidence type="ECO:0000256" key="3">
    <source>
        <dbReference type="ARBA" id="ARBA00007658"/>
    </source>
</evidence>
<keyword evidence="11" id="KW-0106">Calcium</keyword>
<evidence type="ECO:0000256" key="2">
    <source>
        <dbReference type="ARBA" id="ARBA00004922"/>
    </source>
</evidence>